<dbReference type="Pfam" id="PF00069">
    <property type="entry name" value="Pkinase"/>
    <property type="match status" value="1"/>
</dbReference>
<evidence type="ECO:0000256" key="17">
    <source>
        <dbReference type="ARBA" id="ARBA00025692"/>
    </source>
</evidence>
<reference evidence="23" key="1">
    <citation type="submission" date="2021-09" db="EMBL/GenBank/DDBJ databases">
        <authorList>
            <consortium name="AG Swart"/>
            <person name="Singh M."/>
            <person name="Singh A."/>
            <person name="Seah K."/>
            <person name="Emmerich C."/>
        </authorList>
    </citation>
    <scope>NUCLEOTIDE SEQUENCE</scope>
    <source>
        <strain evidence="23">ATCC30299</strain>
    </source>
</reference>
<dbReference type="Gene3D" id="1.10.238.10">
    <property type="entry name" value="EF-hand"/>
    <property type="match status" value="2"/>
</dbReference>
<dbReference type="PROSITE" id="PS00107">
    <property type="entry name" value="PROTEIN_KINASE_ATP"/>
    <property type="match status" value="1"/>
</dbReference>
<keyword evidence="10" id="KW-0677">Repeat</keyword>
<evidence type="ECO:0000313" key="23">
    <source>
        <dbReference type="EMBL" id="CAG9331896.1"/>
    </source>
</evidence>
<dbReference type="GO" id="GO:0005524">
    <property type="term" value="F:ATP binding"/>
    <property type="evidence" value="ECO:0007669"/>
    <property type="project" value="UniProtKB-UniRule"/>
</dbReference>
<evidence type="ECO:0000256" key="9">
    <source>
        <dbReference type="ARBA" id="ARBA00022723"/>
    </source>
</evidence>
<keyword evidence="12" id="KW-0418">Kinase</keyword>
<comment type="cofactor">
    <cofactor evidence="1">
        <name>Mg(2+)</name>
        <dbReference type="ChEBI" id="CHEBI:18420"/>
    </cofactor>
</comment>
<dbReference type="InterPro" id="IPR011009">
    <property type="entry name" value="Kinase-like_dom_sf"/>
</dbReference>
<keyword evidence="7" id="KW-0723">Serine/threonine-protein kinase</keyword>
<dbReference type="Gene3D" id="1.10.510.10">
    <property type="entry name" value="Transferase(Phosphotransferase) domain 1"/>
    <property type="match status" value="1"/>
</dbReference>
<accession>A0AAU9K3X7</accession>
<dbReference type="CDD" id="cd05117">
    <property type="entry name" value="STKc_CAMK"/>
    <property type="match status" value="1"/>
</dbReference>
<keyword evidence="8" id="KW-0808">Transferase</keyword>
<dbReference type="InterPro" id="IPR008271">
    <property type="entry name" value="Ser/Thr_kinase_AS"/>
</dbReference>
<evidence type="ECO:0000259" key="22">
    <source>
        <dbReference type="PROSITE" id="PS50222"/>
    </source>
</evidence>
<dbReference type="GO" id="GO:0004674">
    <property type="term" value="F:protein serine/threonine kinase activity"/>
    <property type="evidence" value="ECO:0007669"/>
    <property type="project" value="UniProtKB-KW"/>
</dbReference>
<feature type="domain" description="Protein kinase" evidence="21">
    <location>
        <begin position="38"/>
        <end position="298"/>
    </location>
</feature>
<keyword evidence="14 20" id="KW-0067">ATP-binding</keyword>
<evidence type="ECO:0000256" key="2">
    <source>
        <dbReference type="ARBA" id="ARBA00004245"/>
    </source>
</evidence>
<evidence type="ECO:0000256" key="4">
    <source>
        <dbReference type="ARBA" id="ARBA00011245"/>
    </source>
</evidence>
<comment type="subcellular location">
    <subcellularLocation>
        <location evidence="2">Cytoplasm</location>
        <location evidence="2">Cytoskeleton</location>
    </subcellularLocation>
</comment>
<evidence type="ECO:0000256" key="20">
    <source>
        <dbReference type="PROSITE-ProRule" id="PRU10141"/>
    </source>
</evidence>
<dbReference type="EMBL" id="CAJZBQ010000053">
    <property type="protein sequence ID" value="CAG9331896.1"/>
    <property type="molecule type" value="Genomic_DNA"/>
</dbReference>
<keyword evidence="9" id="KW-0479">Metal-binding</keyword>
<dbReference type="InterPro" id="IPR002048">
    <property type="entry name" value="EF_hand_dom"/>
</dbReference>
<comment type="similarity">
    <text evidence="3">Belongs to the centrin family.</text>
</comment>
<evidence type="ECO:0000256" key="10">
    <source>
        <dbReference type="ARBA" id="ARBA00022737"/>
    </source>
</evidence>
<feature type="domain" description="EF-hand" evidence="22">
    <location>
        <begin position="341"/>
        <end position="376"/>
    </location>
</feature>
<dbReference type="SUPFAM" id="SSF56112">
    <property type="entry name" value="Protein kinase-like (PK-like)"/>
    <property type="match status" value="1"/>
</dbReference>
<evidence type="ECO:0000259" key="21">
    <source>
        <dbReference type="PROSITE" id="PS50011"/>
    </source>
</evidence>
<feature type="domain" description="EF-hand" evidence="22">
    <location>
        <begin position="413"/>
        <end position="448"/>
    </location>
</feature>
<dbReference type="InterPro" id="IPR017441">
    <property type="entry name" value="Protein_kinase_ATP_BS"/>
</dbReference>
<dbReference type="SMART" id="SM00220">
    <property type="entry name" value="S_TKc"/>
    <property type="match status" value="1"/>
</dbReference>
<evidence type="ECO:0000256" key="18">
    <source>
        <dbReference type="ARBA" id="ARBA00047899"/>
    </source>
</evidence>
<dbReference type="FunFam" id="1.10.510.10:FF:000571">
    <property type="entry name" value="Maternal embryonic leucine zipper kinase"/>
    <property type="match status" value="1"/>
</dbReference>
<comment type="subunit">
    <text evidence="4">Monomer.</text>
</comment>
<comment type="function">
    <text evidence="17">Plays a fundamental role in microtubule organizing center structure and function. Component of the infraciliary lattice (ICL) and the ciliary basal bodies.</text>
</comment>
<evidence type="ECO:0000256" key="1">
    <source>
        <dbReference type="ARBA" id="ARBA00001946"/>
    </source>
</evidence>
<dbReference type="FunFam" id="3.30.200.20:FF:000315">
    <property type="entry name" value="Calcium-dependent protein kinase 3"/>
    <property type="match status" value="1"/>
</dbReference>
<dbReference type="PANTHER" id="PTHR24349">
    <property type="entry name" value="SERINE/THREONINE-PROTEIN KINASE"/>
    <property type="match status" value="1"/>
</dbReference>
<dbReference type="PROSITE" id="PS50011">
    <property type="entry name" value="PROTEIN_KINASE_DOM"/>
    <property type="match status" value="1"/>
</dbReference>
<dbReference type="Gene3D" id="3.30.200.20">
    <property type="entry name" value="Phosphorylase Kinase, domain 1"/>
    <property type="match status" value="1"/>
</dbReference>
<evidence type="ECO:0000256" key="12">
    <source>
        <dbReference type="ARBA" id="ARBA00022777"/>
    </source>
</evidence>
<evidence type="ECO:0000256" key="3">
    <source>
        <dbReference type="ARBA" id="ARBA00005253"/>
    </source>
</evidence>
<dbReference type="InterPro" id="IPR050205">
    <property type="entry name" value="CDPK_Ser/Thr_kinases"/>
</dbReference>
<keyword evidence="6" id="KW-0963">Cytoplasm</keyword>
<evidence type="ECO:0000313" key="24">
    <source>
        <dbReference type="Proteomes" id="UP001162131"/>
    </source>
</evidence>
<evidence type="ECO:0000256" key="15">
    <source>
        <dbReference type="ARBA" id="ARBA00023212"/>
    </source>
</evidence>
<dbReference type="CDD" id="cd00051">
    <property type="entry name" value="EFh"/>
    <property type="match status" value="1"/>
</dbReference>
<evidence type="ECO:0000256" key="19">
    <source>
        <dbReference type="ARBA" id="ARBA00048679"/>
    </source>
</evidence>
<protein>
    <recommendedName>
        <fullName evidence="5">non-specific serine/threonine protein kinase</fullName>
        <ecNumber evidence="5">2.7.11.1</ecNumber>
    </recommendedName>
</protein>
<keyword evidence="11 20" id="KW-0547">Nucleotide-binding</keyword>
<dbReference type="InterPro" id="IPR011992">
    <property type="entry name" value="EF-hand-dom_pair"/>
</dbReference>
<dbReference type="AlphaFoldDB" id="A0AAU9K3X7"/>
<keyword evidence="24" id="KW-1185">Reference proteome</keyword>
<dbReference type="GO" id="GO:0005856">
    <property type="term" value="C:cytoskeleton"/>
    <property type="evidence" value="ECO:0007669"/>
    <property type="project" value="UniProtKB-SubCell"/>
</dbReference>
<evidence type="ECO:0000256" key="16">
    <source>
        <dbReference type="ARBA" id="ARBA00024334"/>
    </source>
</evidence>
<feature type="binding site" evidence="20">
    <location>
        <position position="77"/>
    </location>
    <ligand>
        <name>ATP</name>
        <dbReference type="ChEBI" id="CHEBI:30616"/>
    </ligand>
</feature>
<evidence type="ECO:0000256" key="11">
    <source>
        <dbReference type="ARBA" id="ARBA00022741"/>
    </source>
</evidence>
<dbReference type="PROSITE" id="PS00108">
    <property type="entry name" value="PROTEIN_KINASE_ST"/>
    <property type="match status" value="1"/>
</dbReference>
<comment type="similarity">
    <text evidence="16">Belongs to the protein kinase superfamily. Ser/Thr protein kinase family. CDPK subfamily.</text>
</comment>
<proteinExistence type="inferred from homology"/>
<dbReference type="Proteomes" id="UP001162131">
    <property type="component" value="Unassembled WGS sequence"/>
</dbReference>
<organism evidence="23 24">
    <name type="scientific">Blepharisma stoltei</name>
    <dbReference type="NCBI Taxonomy" id="1481888"/>
    <lineage>
        <taxon>Eukaryota</taxon>
        <taxon>Sar</taxon>
        <taxon>Alveolata</taxon>
        <taxon>Ciliophora</taxon>
        <taxon>Postciliodesmatophora</taxon>
        <taxon>Heterotrichea</taxon>
        <taxon>Heterotrichida</taxon>
        <taxon>Blepharismidae</taxon>
        <taxon>Blepharisma</taxon>
    </lineage>
</organism>
<evidence type="ECO:0000256" key="14">
    <source>
        <dbReference type="ARBA" id="ARBA00022840"/>
    </source>
</evidence>
<keyword evidence="15" id="KW-0206">Cytoskeleton</keyword>
<evidence type="ECO:0000256" key="7">
    <source>
        <dbReference type="ARBA" id="ARBA00022527"/>
    </source>
</evidence>
<keyword evidence="13" id="KW-0106">Calcium</keyword>
<evidence type="ECO:0000256" key="8">
    <source>
        <dbReference type="ARBA" id="ARBA00022679"/>
    </source>
</evidence>
<dbReference type="SUPFAM" id="SSF47473">
    <property type="entry name" value="EF-hand"/>
    <property type="match status" value="1"/>
</dbReference>
<sequence>MGICFRKEHNMRAPMNAGIIASSSLSKSARTENIRDKYEFIKVVGYGQFGTVREARLKIHNGSQECEKIFAIKSICKGRVVRLISCLRNEIEILMLVDHPNIIKLYEAYEDTKYIHLVMEMCTGGDILEFLLAKGSLSEEEIAKIMHKMLAAVNHLHSLHICHRDLKPENFLLESHDEHAELRLIDFGMSIKYGEDLMYSLVGTPYYQAPDIFKGIYGDECDVWSLGVILYFLLSGKQPFKSANISELHERINRGIYSFSDIKWKTISPEAKHLIRRMLTVDPKKRISIKAALSHPWFKIKNQPSGILISQDIFKSIKRFKAPSKLWQELMTIFVRNISQENTENLKLAFQDIDVNKVGFVTAQDIANAMRRCGYKILSDEISNLIEKIDYLGNGRLNYTQFLIAAVDRKQLIDDECVWSIFKHFDITGNGKIKVEDLKFTLEKAGCFTSNEEINEIIEEFKLRGEDGMDYEKLREIMMCFSEEYTEVNTESDFAFDGSPHRRLSLQRLAIRKRTFFNKNQNNVSHENIELTLPNTKTYSL</sequence>
<dbReference type="FunFam" id="1.10.238.10:FF:000178">
    <property type="entry name" value="Calmodulin-2 A"/>
    <property type="match status" value="1"/>
</dbReference>
<dbReference type="GO" id="GO:0005509">
    <property type="term" value="F:calcium ion binding"/>
    <property type="evidence" value="ECO:0007669"/>
    <property type="project" value="InterPro"/>
</dbReference>
<comment type="catalytic activity">
    <reaction evidence="18">
        <text>L-threonyl-[protein] + ATP = O-phospho-L-threonyl-[protein] + ADP + H(+)</text>
        <dbReference type="Rhea" id="RHEA:46608"/>
        <dbReference type="Rhea" id="RHEA-COMP:11060"/>
        <dbReference type="Rhea" id="RHEA-COMP:11605"/>
        <dbReference type="ChEBI" id="CHEBI:15378"/>
        <dbReference type="ChEBI" id="CHEBI:30013"/>
        <dbReference type="ChEBI" id="CHEBI:30616"/>
        <dbReference type="ChEBI" id="CHEBI:61977"/>
        <dbReference type="ChEBI" id="CHEBI:456216"/>
        <dbReference type="EC" id="2.7.11.1"/>
    </reaction>
</comment>
<dbReference type="PROSITE" id="PS50222">
    <property type="entry name" value="EF_HAND_2"/>
    <property type="match status" value="2"/>
</dbReference>
<dbReference type="InterPro" id="IPR000719">
    <property type="entry name" value="Prot_kinase_dom"/>
</dbReference>
<comment type="caution">
    <text evidence="23">The sequence shown here is derived from an EMBL/GenBank/DDBJ whole genome shotgun (WGS) entry which is preliminary data.</text>
</comment>
<evidence type="ECO:0000256" key="13">
    <source>
        <dbReference type="ARBA" id="ARBA00022837"/>
    </source>
</evidence>
<name>A0AAU9K3X7_9CILI</name>
<evidence type="ECO:0000256" key="6">
    <source>
        <dbReference type="ARBA" id="ARBA00022490"/>
    </source>
</evidence>
<evidence type="ECO:0000256" key="5">
    <source>
        <dbReference type="ARBA" id="ARBA00012513"/>
    </source>
</evidence>
<dbReference type="Pfam" id="PF13499">
    <property type="entry name" value="EF-hand_7"/>
    <property type="match status" value="1"/>
</dbReference>
<comment type="catalytic activity">
    <reaction evidence="19">
        <text>L-seryl-[protein] + ATP = O-phospho-L-seryl-[protein] + ADP + H(+)</text>
        <dbReference type="Rhea" id="RHEA:17989"/>
        <dbReference type="Rhea" id="RHEA-COMP:9863"/>
        <dbReference type="Rhea" id="RHEA-COMP:11604"/>
        <dbReference type="ChEBI" id="CHEBI:15378"/>
        <dbReference type="ChEBI" id="CHEBI:29999"/>
        <dbReference type="ChEBI" id="CHEBI:30616"/>
        <dbReference type="ChEBI" id="CHEBI:83421"/>
        <dbReference type="ChEBI" id="CHEBI:456216"/>
        <dbReference type="EC" id="2.7.11.1"/>
    </reaction>
</comment>
<gene>
    <name evidence="23" type="ORF">BSTOLATCC_MIC53954</name>
</gene>
<dbReference type="EC" id="2.7.11.1" evidence="5"/>